<dbReference type="AlphaFoldDB" id="A0A3G9IFG1"/>
<keyword evidence="1" id="KW-0732">Signal</keyword>
<evidence type="ECO:0000256" key="1">
    <source>
        <dbReference type="SAM" id="SignalP"/>
    </source>
</evidence>
<organism evidence="2 3">
    <name type="scientific">Nocardioides baekrokdamisoli</name>
    <dbReference type="NCBI Taxonomy" id="1804624"/>
    <lineage>
        <taxon>Bacteria</taxon>
        <taxon>Bacillati</taxon>
        <taxon>Actinomycetota</taxon>
        <taxon>Actinomycetes</taxon>
        <taxon>Propionibacteriales</taxon>
        <taxon>Nocardioidaceae</taxon>
        <taxon>Nocardioides</taxon>
    </lineage>
</organism>
<proteinExistence type="predicted"/>
<dbReference type="Proteomes" id="UP000271573">
    <property type="component" value="Chromosome"/>
</dbReference>
<dbReference type="PROSITE" id="PS51257">
    <property type="entry name" value="PROKAR_LIPOPROTEIN"/>
    <property type="match status" value="1"/>
</dbReference>
<sequence>MIPRLWVVLASSVMCAALLAGCGGSPGGGSSAQTACSEVPASAVANILSTARTHFLTGRVENDHMTFRSAAQYPMPSSIQSFGMTRFYVFVMTYWFSNPKSAQLGGTTGWAIFGSSDDGATVYPLDDVTAAGFALPTPIGPSWREWQRRNVPESATLASPALEKALECAPIDPSSWGND</sequence>
<dbReference type="EMBL" id="AP019307">
    <property type="protein sequence ID" value="BBH17687.1"/>
    <property type="molecule type" value="Genomic_DNA"/>
</dbReference>
<evidence type="ECO:0000313" key="2">
    <source>
        <dbReference type="EMBL" id="BBH17687.1"/>
    </source>
</evidence>
<name>A0A3G9IFG1_9ACTN</name>
<evidence type="ECO:0000313" key="3">
    <source>
        <dbReference type="Proteomes" id="UP000271573"/>
    </source>
</evidence>
<evidence type="ECO:0008006" key="4">
    <source>
        <dbReference type="Google" id="ProtNLM"/>
    </source>
</evidence>
<feature type="signal peptide" evidence="1">
    <location>
        <begin position="1"/>
        <end position="20"/>
    </location>
</feature>
<accession>A0A3G9IFG1</accession>
<gene>
    <name evidence="2" type="ORF">Back2_19740</name>
</gene>
<dbReference type="KEGG" id="nbe:Back2_19740"/>
<protein>
    <recommendedName>
        <fullName evidence="4">Lipoprotein</fullName>
    </recommendedName>
</protein>
<reference evidence="2 3" key="1">
    <citation type="submission" date="2018-11" db="EMBL/GenBank/DDBJ databases">
        <title>Complete genome sequence of Nocardioides baekrokdamisoli strain KCTC 39748.</title>
        <authorList>
            <person name="Kang S.W."/>
            <person name="Lee K.C."/>
            <person name="Kim K.K."/>
            <person name="Kim J.S."/>
            <person name="Kim D.S."/>
            <person name="Ko S.H."/>
            <person name="Yang S.H."/>
            <person name="Shin Y.K."/>
            <person name="Lee J.S."/>
        </authorList>
    </citation>
    <scope>NUCLEOTIDE SEQUENCE [LARGE SCALE GENOMIC DNA]</scope>
    <source>
        <strain evidence="2 3">KCTC 39748</strain>
    </source>
</reference>
<feature type="chain" id="PRO_5038687478" description="Lipoprotein" evidence="1">
    <location>
        <begin position="21"/>
        <end position="179"/>
    </location>
</feature>
<keyword evidence="3" id="KW-1185">Reference proteome</keyword>